<evidence type="ECO:0000313" key="3">
    <source>
        <dbReference type="Proteomes" id="UP001208017"/>
    </source>
</evidence>
<dbReference type="Pfam" id="PF13785">
    <property type="entry name" value="DUF4178"/>
    <property type="match status" value="1"/>
</dbReference>
<keyword evidence="3" id="KW-1185">Reference proteome</keyword>
<dbReference type="InterPro" id="IPR025235">
    <property type="entry name" value="DUF4178"/>
</dbReference>
<feature type="domain" description="DUF4178" evidence="1">
    <location>
        <begin position="30"/>
        <end position="164"/>
    </location>
</feature>
<sequence>MGIFERIKGIWRANQGDGTSVPKRTLTSLRVGDIVSYDLNDYTVEGVTTYRNGGQRKIGYVLFDGLHTRYMLVDDRETTRVQVFETLEARLEKPDEINHEMVFENVAYYEIARGESTVAVQGKSAFSQYDPVYWWLHQAQGGGLMLFEWQQGEIIIRVGQAIKPYEVNVLAGSE</sequence>
<dbReference type="RefSeq" id="WP_267151811.1">
    <property type="nucleotide sequence ID" value="NZ_JAPMLT010000005.1"/>
</dbReference>
<name>A0ABT3X0X5_9BACL</name>
<dbReference type="EMBL" id="JAPMLT010000005">
    <property type="protein sequence ID" value="MCX7570560.1"/>
    <property type="molecule type" value="Genomic_DNA"/>
</dbReference>
<organism evidence="2 3">
    <name type="scientific">Tumebacillus lacus</name>
    <dbReference type="NCBI Taxonomy" id="2995335"/>
    <lineage>
        <taxon>Bacteria</taxon>
        <taxon>Bacillati</taxon>
        <taxon>Bacillota</taxon>
        <taxon>Bacilli</taxon>
        <taxon>Bacillales</taxon>
        <taxon>Alicyclobacillaceae</taxon>
        <taxon>Tumebacillus</taxon>
    </lineage>
</organism>
<reference evidence="2 3" key="1">
    <citation type="submission" date="2022-11" db="EMBL/GenBank/DDBJ databases">
        <title>Study of microbial diversity in lake waters.</title>
        <authorList>
            <person name="Zhang J."/>
        </authorList>
    </citation>
    <scope>NUCLEOTIDE SEQUENCE [LARGE SCALE GENOMIC DNA]</scope>
    <source>
        <strain evidence="2 3">DT12</strain>
    </source>
</reference>
<gene>
    <name evidence="2" type="ORF">OS242_11355</name>
</gene>
<evidence type="ECO:0000313" key="2">
    <source>
        <dbReference type="EMBL" id="MCX7570560.1"/>
    </source>
</evidence>
<accession>A0ABT3X0X5</accession>
<protein>
    <submittedName>
        <fullName evidence="2">DUF4178 domain-containing protein</fullName>
    </submittedName>
</protein>
<evidence type="ECO:0000259" key="1">
    <source>
        <dbReference type="Pfam" id="PF13785"/>
    </source>
</evidence>
<comment type="caution">
    <text evidence="2">The sequence shown here is derived from an EMBL/GenBank/DDBJ whole genome shotgun (WGS) entry which is preliminary data.</text>
</comment>
<dbReference type="Proteomes" id="UP001208017">
    <property type="component" value="Unassembled WGS sequence"/>
</dbReference>
<proteinExistence type="predicted"/>